<accession>A0A2K9IZW1</accession>
<reference evidence="2" key="1">
    <citation type="submission" date="2016-11" db="EMBL/GenBank/DDBJ databases">
        <title>Complete genome sequence of Virgibacillus pantothenticus 21D, a halophilic bacterium isolated from the deep hypersaline anoxic basin Discovery in the Mediterranean Sea.</title>
        <authorList>
            <person name="Zeaiter Z."/>
            <person name="Booth J.M."/>
            <person name="Prosdocimi E.M."/>
            <person name="Mapelli F."/>
            <person name="Fusi M."/>
            <person name="Daffonchio D."/>
            <person name="Borin S."/>
            <person name="Crotti E."/>
        </authorList>
    </citation>
    <scope>NUCLEOTIDE SEQUENCE [LARGE SCALE GENOMIC DNA]</scope>
    <source>
        <strain evidence="2">21D</strain>
    </source>
</reference>
<dbReference type="AlphaFoldDB" id="A0A2K9IZW1"/>
<organism evidence="1 2">
    <name type="scientific">Virgibacillus dokdonensis</name>
    <dbReference type="NCBI Taxonomy" id="302167"/>
    <lineage>
        <taxon>Bacteria</taxon>
        <taxon>Bacillati</taxon>
        <taxon>Bacillota</taxon>
        <taxon>Bacilli</taxon>
        <taxon>Bacillales</taxon>
        <taxon>Bacillaceae</taxon>
        <taxon>Virgibacillus</taxon>
    </lineage>
</organism>
<name>A0A2K9IZW1_9BACI</name>
<sequence>MNQKDDLILMVPKIEEINEQTFAPSNGGATLSALPISMEQIQGLIDKFPSYEINTIELNVKGAAETNGLTKLVIGMSGEAGIKLILNKK</sequence>
<gene>
    <name evidence="1" type="ORF">A21D_02142</name>
</gene>
<protein>
    <submittedName>
        <fullName evidence="1">Uncharacterized protein</fullName>
    </submittedName>
</protein>
<proteinExistence type="predicted"/>
<evidence type="ECO:0000313" key="2">
    <source>
        <dbReference type="Proteomes" id="UP000234237"/>
    </source>
</evidence>
<dbReference type="EMBL" id="CP018622">
    <property type="protein sequence ID" value="AUJ25206.1"/>
    <property type="molecule type" value="Genomic_DNA"/>
</dbReference>
<evidence type="ECO:0000313" key="1">
    <source>
        <dbReference type="EMBL" id="AUJ25206.1"/>
    </source>
</evidence>
<dbReference type="KEGG" id="vpn:A21D_02142"/>
<dbReference type="Proteomes" id="UP000234237">
    <property type="component" value="Chromosome"/>
</dbReference>
<dbReference type="RefSeq" id="WP_101933430.1">
    <property type="nucleotide sequence ID" value="NZ_CP018622.1"/>
</dbReference>